<evidence type="ECO:0000313" key="2">
    <source>
        <dbReference type="Proteomes" id="UP000593564"/>
    </source>
</evidence>
<gene>
    <name evidence="1" type="ORF">HYC85_029528</name>
</gene>
<dbReference type="GO" id="GO:0005506">
    <property type="term" value="F:iron ion binding"/>
    <property type="evidence" value="ECO:0007669"/>
    <property type="project" value="InterPro"/>
</dbReference>
<organism evidence="1 2">
    <name type="scientific">Camellia sinensis</name>
    <name type="common">Tea plant</name>
    <name type="synonym">Thea sinensis</name>
    <dbReference type="NCBI Taxonomy" id="4442"/>
    <lineage>
        <taxon>Eukaryota</taxon>
        <taxon>Viridiplantae</taxon>
        <taxon>Streptophyta</taxon>
        <taxon>Embryophyta</taxon>
        <taxon>Tracheophyta</taxon>
        <taxon>Spermatophyta</taxon>
        <taxon>Magnoliopsida</taxon>
        <taxon>eudicotyledons</taxon>
        <taxon>Gunneridae</taxon>
        <taxon>Pentapetalae</taxon>
        <taxon>asterids</taxon>
        <taxon>Ericales</taxon>
        <taxon>Theaceae</taxon>
        <taxon>Camellia</taxon>
    </lineage>
</organism>
<protein>
    <submittedName>
        <fullName evidence="1">Uncharacterized protein</fullName>
    </submittedName>
</protein>
<comment type="caution">
    <text evidence="1">The sequence shown here is derived from an EMBL/GenBank/DDBJ whole genome shotgun (WGS) entry which is preliminary data.</text>
</comment>
<dbReference type="GO" id="GO:0020037">
    <property type="term" value="F:heme binding"/>
    <property type="evidence" value="ECO:0007669"/>
    <property type="project" value="InterPro"/>
</dbReference>
<dbReference type="Proteomes" id="UP000593564">
    <property type="component" value="Unassembled WGS sequence"/>
</dbReference>
<keyword evidence="2" id="KW-1185">Reference proteome</keyword>
<evidence type="ECO:0000313" key="1">
    <source>
        <dbReference type="EMBL" id="KAF5933357.1"/>
    </source>
</evidence>
<dbReference type="InterPro" id="IPR036396">
    <property type="entry name" value="Cyt_P450_sf"/>
</dbReference>
<sequence length="113" mass="12654">MKKYSQEIFKTKIFGEKTTAICGPKGNKFLVSNERKIFTGFSPHSKPNLFLSSKPEPAAAPPVPPPHAVAVDDVKEVIRTPGFFKPEALSSYLEIIDSISQQHLKTHWETKMN</sequence>
<dbReference type="GO" id="GO:0004497">
    <property type="term" value="F:monooxygenase activity"/>
    <property type="evidence" value="ECO:0007669"/>
    <property type="project" value="InterPro"/>
</dbReference>
<reference evidence="1 2" key="2">
    <citation type="submission" date="2020-07" db="EMBL/GenBank/DDBJ databases">
        <title>Genome assembly of wild tea tree DASZ reveals pedigree and selection history of tea varieties.</title>
        <authorList>
            <person name="Zhang W."/>
        </authorList>
    </citation>
    <scope>NUCLEOTIDE SEQUENCE [LARGE SCALE GENOMIC DNA]</scope>
    <source>
        <strain evidence="2">cv. G240</strain>
        <tissue evidence="1">Leaf</tissue>
    </source>
</reference>
<reference evidence="2" key="1">
    <citation type="journal article" date="2020" name="Nat. Commun.">
        <title>Genome assembly of wild tea tree DASZ reveals pedigree and selection history of tea varieties.</title>
        <authorList>
            <person name="Zhang W."/>
            <person name="Zhang Y."/>
            <person name="Qiu H."/>
            <person name="Guo Y."/>
            <person name="Wan H."/>
            <person name="Zhang X."/>
            <person name="Scossa F."/>
            <person name="Alseekh S."/>
            <person name="Zhang Q."/>
            <person name="Wang P."/>
            <person name="Xu L."/>
            <person name="Schmidt M.H."/>
            <person name="Jia X."/>
            <person name="Li D."/>
            <person name="Zhu A."/>
            <person name="Guo F."/>
            <person name="Chen W."/>
            <person name="Ni D."/>
            <person name="Usadel B."/>
            <person name="Fernie A.R."/>
            <person name="Wen W."/>
        </authorList>
    </citation>
    <scope>NUCLEOTIDE SEQUENCE [LARGE SCALE GENOMIC DNA]</scope>
    <source>
        <strain evidence="2">cv. G240</strain>
    </source>
</reference>
<dbReference type="GO" id="GO:0016705">
    <property type="term" value="F:oxidoreductase activity, acting on paired donors, with incorporation or reduction of molecular oxygen"/>
    <property type="evidence" value="ECO:0007669"/>
    <property type="project" value="InterPro"/>
</dbReference>
<dbReference type="Gene3D" id="1.10.630.10">
    <property type="entry name" value="Cytochrome P450"/>
    <property type="match status" value="1"/>
</dbReference>
<name>A0A7J7FYW5_CAMSI</name>
<proteinExistence type="predicted"/>
<accession>A0A7J7FYW5</accession>
<dbReference type="EMBL" id="JACBKZ010000014">
    <property type="protein sequence ID" value="KAF5933357.1"/>
    <property type="molecule type" value="Genomic_DNA"/>
</dbReference>
<dbReference type="AlphaFoldDB" id="A0A7J7FYW5"/>